<evidence type="ECO:0000313" key="2">
    <source>
        <dbReference type="Proteomes" id="UP000639772"/>
    </source>
</evidence>
<sequence>METQDGDEESPLHGNVLEAVLDYLPTIDLFESLPVSRSWRRYTSAALHRRSNPVLLTHLLCRRRGLPFATVAYDRYLRTWHPIRHVTNLPHVTCTLLPLALPLHPLATRWHLIPLNLLDRCDAIVALVGLHLVVAGGVGDLGYRTSTVEVFSIDSTASSWKECQAIPVSLRDSAAATWLAVAASDRRMYVLERGAAATSRLCWFDPALDRWGPVRVLQLGGGAVSVLALVVGPIGCDGKDRLFVVGSMDSGGLGMWEVEPESMEVRQIGAMPVEAASRIAGEGVEEPPTVGLSSVGGSGFLYDLMGRGEVFFCEFGHGRWSWEGIGRPPVVEENPMARIAFGCVLPKLPMV</sequence>
<comment type="caution">
    <text evidence="1">The sequence shown here is derived from an EMBL/GenBank/DDBJ whole genome shotgun (WGS) entry which is preliminary data.</text>
</comment>
<evidence type="ECO:0000313" key="1">
    <source>
        <dbReference type="EMBL" id="KAG0491166.1"/>
    </source>
</evidence>
<accession>A0A835RFC9</accession>
<name>A0A835RFC9_VANPL</name>
<evidence type="ECO:0008006" key="3">
    <source>
        <dbReference type="Google" id="ProtNLM"/>
    </source>
</evidence>
<dbReference type="OrthoDB" id="1854110at2759"/>
<dbReference type="InterPro" id="IPR015915">
    <property type="entry name" value="Kelch-typ_b-propeller"/>
</dbReference>
<dbReference type="EMBL" id="JADCNM010000003">
    <property type="protein sequence ID" value="KAG0491166.1"/>
    <property type="molecule type" value="Genomic_DNA"/>
</dbReference>
<gene>
    <name evidence="1" type="ORF">HPP92_008029</name>
</gene>
<dbReference type="AlphaFoldDB" id="A0A835RFC9"/>
<dbReference type="SUPFAM" id="SSF117281">
    <property type="entry name" value="Kelch motif"/>
    <property type="match status" value="1"/>
</dbReference>
<dbReference type="Gene3D" id="2.120.10.80">
    <property type="entry name" value="Kelch-type beta propeller"/>
    <property type="match status" value="1"/>
</dbReference>
<protein>
    <recommendedName>
        <fullName evidence="3">F-box domain-containing protein</fullName>
    </recommendedName>
</protein>
<reference evidence="1 2" key="1">
    <citation type="journal article" date="2020" name="Nat. Food">
        <title>A phased Vanilla planifolia genome enables genetic improvement of flavour and production.</title>
        <authorList>
            <person name="Hasing T."/>
            <person name="Tang H."/>
            <person name="Brym M."/>
            <person name="Khazi F."/>
            <person name="Huang T."/>
            <person name="Chambers A.H."/>
        </authorList>
    </citation>
    <scope>NUCLEOTIDE SEQUENCE [LARGE SCALE GENOMIC DNA]</scope>
    <source>
        <tissue evidence="1">Leaf</tissue>
    </source>
</reference>
<proteinExistence type="predicted"/>
<dbReference type="Proteomes" id="UP000639772">
    <property type="component" value="Chromosome 3"/>
</dbReference>
<organism evidence="1 2">
    <name type="scientific">Vanilla planifolia</name>
    <name type="common">Vanilla</name>
    <dbReference type="NCBI Taxonomy" id="51239"/>
    <lineage>
        <taxon>Eukaryota</taxon>
        <taxon>Viridiplantae</taxon>
        <taxon>Streptophyta</taxon>
        <taxon>Embryophyta</taxon>
        <taxon>Tracheophyta</taxon>
        <taxon>Spermatophyta</taxon>
        <taxon>Magnoliopsida</taxon>
        <taxon>Liliopsida</taxon>
        <taxon>Asparagales</taxon>
        <taxon>Orchidaceae</taxon>
        <taxon>Vanilloideae</taxon>
        <taxon>Vanilleae</taxon>
        <taxon>Vanilla</taxon>
    </lineage>
</organism>